<dbReference type="Gene3D" id="2.60.40.1200">
    <property type="match status" value="15"/>
</dbReference>
<dbReference type="Pfam" id="PF18200">
    <property type="entry name" value="Big_11"/>
    <property type="match status" value="1"/>
</dbReference>
<protein>
    <recommendedName>
        <fullName evidence="7">VWFA domain-containing protein</fullName>
    </recommendedName>
</protein>
<dbReference type="Pfam" id="PF17892">
    <property type="entry name" value="Cadherin_5"/>
    <property type="match status" value="4"/>
</dbReference>
<dbReference type="Proteomes" id="UP000237440">
    <property type="component" value="Unassembled WGS sequence"/>
</dbReference>
<name>A0A2S3VIX8_9PSED</name>
<feature type="domain" description="Cell-surface Ig-like bacterial" evidence="4">
    <location>
        <begin position="1683"/>
        <end position="1737"/>
    </location>
</feature>
<feature type="domain" description="Cadherin-like" evidence="3">
    <location>
        <begin position="1143"/>
        <end position="1236"/>
    </location>
</feature>
<dbReference type="Pfam" id="PF17803">
    <property type="entry name" value="Cadherin_4"/>
    <property type="match status" value="1"/>
</dbReference>
<reference evidence="6" key="1">
    <citation type="submission" date="2017-02" db="EMBL/GenBank/DDBJ databases">
        <authorList>
            <person name="Furmanczyk E.M."/>
        </authorList>
    </citation>
    <scope>NUCLEOTIDE SEQUENCE [LARGE SCALE GENOMIC DNA]</scope>
    <source>
        <strain evidence="6">AP3_22</strain>
    </source>
</reference>
<comment type="caution">
    <text evidence="5">The sequence shown here is derived from an EMBL/GenBank/DDBJ whole genome shotgun (WGS) entry which is preliminary data.</text>
</comment>
<dbReference type="EMBL" id="MUJK01000009">
    <property type="protein sequence ID" value="POF39880.1"/>
    <property type="molecule type" value="Genomic_DNA"/>
</dbReference>
<keyword evidence="6" id="KW-1185">Reference proteome</keyword>
<accession>A0A2S3VIX8</accession>
<feature type="domain" description="Cadherin-like" evidence="3">
    <location>
        <begin position="1356"/>
        <end position="1448"/>
    </location>
</feature>
<dbReference type="InterPro" id="IPR047777">
    <property type="entry name" value="LapA-like_RM"/>
</dbReference>
<feature type="region of interest" description="Disordered" evidence="1">
    <location>
        <begin position="62"/>
        <end position="83"/>
    </location>
</feature>
<feature type="non-terminal residue" evidence="5">
    <location>
        <position position="1746"/>
    </location>
</feature>
<evidence type="ECO:0000259" key="2">
    <source>
        <dbReference type="Pfam" id="PF17803"/>
    </source>
</evidence>
<evidence type="ECO:0000259" key="3">
    <source>
        <dbReference type="Pfam" id="PF17892"/>
    </source>
</evidence>
<feature type="domain" description="Cadherin-like" evidence="3">
    <location>
        <begin position="1248"/>
        <end position="1342"/>
    </location>
</feature>
<gene>
    <name evidence="5" type="ORF">B0D71_22615</name>
</gene>
<dbReference type="Pfam" id="PF17963">
    <property type="entry name" value="Big_9"/>
    <property type="match status" value="9"/>
</dbReference>
<dbReference type="InterPro" id="IPR040853">
    <property type="entry name" value="RapA2_cadherin-like"/>
</dbReference>
<organism evidence="5 6">
    <name type="scientific">Pseudomonas laurylsulfativorans</name>
    <dbReference type="NCBI Taxonomy" id="1943631"/>
    <lineage>
        <taxon>Bacteria</taxon>
        <taxon>Pseudomonadati</taxon>
        <taxon>Pseudomonadota</taxon>
        <taxon>Gammaproteobacteria</taxon>
        <taxon>Pseudomonadales</taxon>
        <taxon>Pseudomonadaceae</taxon>
        <taxon>Pseudomonas</taxon>
    </lineage>
</organism>
<evidence type="ECO:0000313" key="6">
    <source>
        <dbReference type="Proteomes" id="UP000237440"/>
    </source>
</evidence>
<dbReference type="OrthoDB" id="9813456at2"/>
<evidence type="ECO:0000313" key="5">
    <source>
        <dbReference type="EMBL" id="POF39880.1"/>
    </source>
</evidence>
<feature type="domain" description="RapA2 cadherin-like" evidence="2">
    <location>
        <begin position="164"/>
        <end position="244"/>
    </location>
</feature>
<proteinExistence type="predicted"/>
<evidence type="ECO:0000259" key="4">
    <source>
        <dbReference type="Pfam" id="PF18200"/>
    </source>
</evidence>
<dbReference type="NCBIfam" id="NF033682">
    <property type="entry name" value="retention_LapA"/>
    <property type="match status" value="1"/>
</dbReference>
<dbReference type="RefSeq" id="WP_133160953.1">
    <property type="nucleotide sequence ID" value="NZ_MUJK01000009.1"/>
</dbReference>
<feature type="domain" description="Cadherin-like" evidence="3">
    <location>
        <begin position="1570"/>
        <end position="1662"/>
    </location>
</feature>
<sequence>MSSVVAIVKSIVGQVFVVSPEGVRRVLVEGDKLFAGDQIDTGLSGAVSLELADGRTLDLGRDTQWSADAPDSGTDLAAATAQAAPSVEELQQAIAAGVDPTKDLEATAAGPTAASSGGAAGGGHSFVMLDATAGRVDPTIGFPTTGPDATATPTTLDTGNQTITTTAPITSVNAPSVLTADTGTLAEDSVATGNVLTNDSDAATPLSVTGFTIAGVTGSFTAGQTATIVGVGTLTIGANGDYTFTPDANYNGAVPQVTYTTNTGSSSTLDLTVTPVDDPSVLTADTQITAEDTAATGNVLSNDSDIDNVLSVVTFTIDGVNGTFTAGQTATIANVGTLVIAANGAYTFTPAENYNGTVPTVSYTVTDGSTSTLNISVTPVDDSFTDASESVTTNEDTAVTGSVLTGTSSVDGPVSVVNFSIDGVAGTFTAGQTATIANVGTLVIGANGAYTFTPAANYNGAVPTVTYTVTDGSGTDDTSTLNISVTPVDDSFTDANESVTTAEDTAVTGSVLTGTSSIDGPVSVVNFTIGETTYVAGSTATIANVGTLVIAANGAYTFTPAANYNGSVPTVTYTVTDGSGTDDTSTLNISVTPVDDSFTDISESVTTNEDTAITGSVLTGTSSVDGPVSVVNFSIDGVAGTFNAGQTATIANVGTLVIAANGAYTFTPAANYNGTVPTVSYTVTDGSGTDDTSTLNISVTPVDDGFTDISENVTTTEDTAVTGSVLTGTSSVDGPVSVVNFSIDGVAGTFTAGQTATIANVGILVIGANGAYTFTPAANYNGTVPTVTYTVTDGSGTDDTSTLNISVTPVDDSFIDANETVSTLEDTAVTGSVLTGTSSVDGPVSVVNFTIDGVAGTFTAGQTATIANVGTLVIGANGAYTFTPAANYNGTVPTVTYTVTDGSGTDDTSTLNISVTPVDDSFTDISESVTTAEDTAVTGSVLTGTSSVDGPVSVVNFSIDGVAGTFTAGQTATIANVGTLVIGANGAYTFAPAANYNGSVPTVTYTVTDGSGTDDTSTLNISVTPVDDSFTDANESVTTAEDTAVTGSVLTGTSSVDGPVSVVNFTIGETTYVAGSTATIANVGTLVIGANGAYTFTPAANYNGTVPTVTYTVTDGSGTDDTSTLNISVTPVDDSFTDANENVTTAEDTAVTGSVLTGTSSVDGPVSVVNFTIGETTYVAGSTATIANVGTLVIGANGAYTFTPAANYNGSVPTVTYTVTDGSGTDDTSTLNISVTPVNDNFTDANETVSTLEDTAVTGSVLTGTSSVDGPVSVVNFTIGETTYVAGSTATIANVGTLVIAANGAYTFTPAANYNGAVPTVTYTVTDGSGTDDTSTLNISVTPVDDSFTDANETVSTLEDTAVTGSVLTGTSSVDGPVSVVNFTIGETTYVAGSTATIANVGTLVIGANGAYTFTPAANYNGTVPTVTYTVTDGSGTDDTSTLNISVTPVDDSFTDANESVTTNEDTALTGSVLSGTSSVDGPVSVVSFSIDGVAGTFTAGQTATIANVGTLVIAANGAYTFTPAANYNGTVPTVSYTVTDGSGTDDTSTLNISVTPVDDGFTDISESVTTNEDTAVTGSVLTGTSSVDGPVSVVNFSIGETTYAAGQTATIANVGTLVIGANGAYTFTPAANYNGTVPTVTYTVTDGSGTDDTSTLNISVTPVDDSFTDANESVTTAEDTAVTGSVLTGTSSVDGPVSVVNFTIGETTYAAGQTATIANVGTLVIGANGAYTFTPAANYNGTVPT</sequence>
<dbReference type="NCBIfam" id="NF012211">
    <property type="entry name" value="tand_rpt_95"/>
    <property type="match status" value="13"/>
</dbReference>
<dbReference type="InterPro" id="IPR041339">
    <property type="entry name" value="Ig-like_bac"/>
</dbReference>
<dbReference type="InterPro" id="IPR041690">
    <property type="entry name" value="Cadherin_5"/>
</dbReference>
<evidence type="ECO:0008006" key="7">
    <source>
        <dbReference type="Google" id="ProtNLM"/>
    </source>
</evidence>
<evidence type="ECO:0000256" key="1">
    <source>
        <dbReference type="SAM" id="MobiDB-lite"/>
    </source>
</evidence>